<sequence length="164" mass="17202">MAFDTYLKIATVDGEATQSNHEKWIEIYSFSWGASNPTTVGSGATGLTAGKVSVSSFNVMKKTEASSAKLFAACCNGSHFADATVEMSKATGDGGQQVFLKYVFTDVMIESIQWSGSTGGDDSPTESLSLAFAKVAITYSKQDDTTGAMSAAGDASWDLTKVSK</sequence>
<dbReference type="NCBIfam" id="TIGR03344">
    <property type="entry name" value="VI_effect_Hcp1"/>
    <property type="match status" value="1"/>
</dbReference>
<evidence type="ECO:0008006" key="4">
    <source>
        <dbReference type="Google" id="ProtNLM"/>
    </source>
</evidence>
<dbReference type="AlphaFoldDB" id="A0A5B9W0M7"/>
<dbReference type="Pfam" id="PF05638">
    <property type="entry name" value="T6SS_HCP"/>
    <property type="match status" value="1"/>
</dbReference>
<dbReference type="PANTHER" id="PTHR36152:SF1">
    <property type="entry name" value="UBIQUITIN-LIKE DOMAIN-CONTAINING PROTEIN"/>
    <property type="match status" value="1"/>
</dbReference>
<evidence type="ECO:0000256" key="1">
    <source>
        <dbReference type="SAM" id="MobiDB-lite"/>
    </source>
</evidence>
<dbReference type="SUPFAM" id="SSF141452">
    <property type="entry name" value="Hcp1-like"/>
    <property type="match status" value="1"/>
</dbReference>
<proteinExistence type="predicted"/>
<dbReference type="InterPro" id="IPR036624">
    <property type="entry name" value="Hcp1-lik_sf"/>
</dbReference>
<keyword evidence="3" id="KW-1185">Reference proteome</keyword>
<dbReference type="RefSeq" id="WP_168221733.1">
    <property type="nucleotide sequence ID" value="NZ_CP042997.1"/>
</dbReference>
<feature type="region of interest" description="Disordered" evidence="1">
    <location>
        <begin position="144"/>
        <end position="164"/>
    </location>
</feature>
<dbReference type="Gene3D" id="2.30.110.20">
    <property type="entry name" value="Hcp1-like"/>
    <property type="match status" value="1"/>
</dbReference>
<reference evidence="2 3" key="1">
    <citation type="submission" date="2019-08" db="EMBL/GenBank/DDBJ databases">
        <title>Deep-cultivation of Planctomycetes and their phenomic and genomic characterization uncovers novel biology.</title>
        <authorList>
            <person name="Wiegand S."/>
            <person name="Jogler M."/>
            <person name="Boedeker C."/>
            <person name="Pinto D."/>
            <person name="Vollmers J."/>
            <person name="Rivas-Marin E."/>
            <person name="Kohn T."/>
            <person name="Peeters S.H."/>
            <person name="Heuer A."/>
            <person name="Rast P."/>
            <person name="Oberbeckmann S."/>
            <person name="Bunk B."/>
            <person name="Jeske O."/>
            <person name="Meyerdierks A."/>
            <person name="Storesund J.E."/>
            <person name="Kallscheuer N."/>
            <person name="Luecker S."/>
            <person name="Lage O.M."/>
            <person name="Pohl T."/>
            <person name="Merkel B.J."/>
            <person name="Hornburger P."/>
            <person name="Mueller R.-W."/>
            <person name="Bruemmer F."/>
            <person name="Labrenz M."/>
            <person name="Spormann A.M."/>
            <person name="Op den Camp H."/>
            <person name="Overmann J."/>
            <person name="Amann R."/>
            <person name="Jetten M.S.M."/>
            <person name="Mascher T."/>
            <person name="Medema M.H."/>
            <person name="Devos D.P."/>
            <person name="Kaster A.-K."/>
            <person name="Ovreas L."/>
            <person name="Rohde M."/>
            <person name="Galperin M.Y."/>
            <person name="Jogler C."/>
        </authorList>
    </citation>
    <scope>NUCLEOTIDE SEQUENCE [LARGE SCALE GENOMIC DNA]</scope>
    <source>
        <strain evidence="2 3">OJF2</strain>
    </source>
</reference>
<protein>
    <recommendedName>
        <fullName evidence="4">Major exported protein</fullName>
    </recommendedName>
</protein>
<dbReference type="InterPro" id="IPR008514">
    <property type="entry name" value="T6SS_Hcp"/>
</dbReference>
<dbReference type="PANTHER" id="PTHR36152">
    <property type="entry name" value="CYTOPLASMIC PROTEIN-RELATED"/>
    <property type="match status" value="1"/>
</dbReference>
<dbReference type="InterPro" id="IPR053165">
    <property type="entry name" value="HSI-I_assembly_Hcp1"/>
</dbReference>
<accession>A0A5B9W0M7</accession>
<dbReference type="EMBL" id="CP042997">
    <property type="protein sequence ID" value="QEH33819.1"/>
    <property type="molecule type" value="Genomic_DNA"/>
</dbReference>
<dbReference type="KEGG" id="agv:OJF2_23490"/>
<name>A0A5B9W0M7_9BACT</name>
<dbReference type="Proteomes" id="UP000324233">
    <property type="component" value="Chromosome"/>
</dbReference>
<organism evidence="2 3">
    <name type="scientific">Aquisphaera giovannonii</name>
    <dbReference type="NCBI Taxonomy" id="406548"/>
    <lineage>
        <taxon>Bacteria</taxon>
        <taxon>Pseudomonadati</taxon>
        <taxon>Planctomycetota</taxon>
        <taxon>Planctomycetia</taxon>
        <taxon>Isosphaerales</taxon>
        <taxon>Isosphaeraceae</taxon>
        <taxon>Aquisphaera</taxon>
    </lineage>
</organism>
<gene>
    <name evidence="2" type="ORF">OJF2_23490</name>
</gene>
<evidence type="ECO:0000313" key="2">
    <source>
        <dbReference type="EMBL" id="QEH33819.1"/>
    </source>
</evidence>
<evidence type="ECO:0000313" key="3">
    <source>
        <dbReference type="Proteomes" id="UP000324233"/>
    </source>
</evidence>